<comment type="similarity">
    <text evidence="1">Belongs to the universal stress protein A family.</text>
</comment>
<dbReference type="Gene3D" id="3.40.50.12370">
    <property type="match status" value="1"/>
</dbReference>
<dbReference type="Proteomes" id="UP000465810">
    <property type="component" value="Unassembled WGS sequence"/>
</dbReference>
<evidence type="ECO:0000313" key="3">
    <source>
        <dbReference type="EMBL" id="MYL97149.1"/>
    </source>
</evidence>
<evidence type="ECO:0000313" key="4">
    <source>
        <dbReference type="Proteomes" id="UP000465810"/>
    </source>
</evidence>
<dbReference type="RefSeq" id="WP_160984899.1">
    <property type="nucleotide sequence ID" value="NZ_WVTD01000003.1"/>
</dbReference>
<name>A0A7X4K6G5_9SPHN</name>
<gene>
    <name evidence="3" type="ORF">GR702_05105</name>
</gene>
<protein>
    <submittedName>
        <fullName evidence="3">Universal stress protein</fullName>
    </submittedName>
</protein>
<dbReference type="SUPFAM" id="SSF52402">
    <property type="entry name" value="Adenine nucleotide alpha hydrolases-like"/>
    <property type="match status" value="2"/>
</dbReference>
<proteinExistence type="inferred from homology"/>
<accession>A0A7X4K6G5</accession>
<reference evidence="3 4" key="1">
    <citation type="submission" date="2019-12" db="EMBL/GenBank/DDBJ databases">
        <authorList>
            <person name="Feng G."/>
            <person name="Zhu H."/>
        </authorList>
    </citation>
    <scope>NUCLEOTIDE SEQUENCE [LARGE SCALE GENOMIC DNA]</scope>
    <source>
        <strain evidence="3 4">FGD1</strain>
    </source>
</reference>
<keyword evidence="4" id="KW-1185">Reference proteome</keyword>
<dbReference type="InterPro" id="IPR006016">
    <property type="entry name" value="UspA"/>
</dbReference>
<comment type="caution">
    <text evidence="3">The sequence shown here is derived from an EMBL/GenBank/DDBJ whole genome shotgun (WGS) entry which is preliminary data.</text>
</comment>
<dbReference type="EMBL" id="WVTD01000003">
    <property type="protein sequence ID" value="MYL97149.1"/>
    <property type="molecule type" value="Genomic_DNA"/>
</dbReference>
<dbReference type="AlphaFoldDB" id="A0A7X4K6G5"/>
<sequence>MTAPIVVATDLTARSDRPLDRAVMLAEQRGTRLVVVHALEERADMDLRKQMQRAREALEGMVEDFSVPFELVIERGSAPQVLADVVEAQHAALVVVGAARYNHVSDFFLGTAVDYLVRRAKAPVLVVKERPRLPYDGIVVGTDFSERSARAVIAAAELFDVPVTLVNAFGRPFPRRLGEDASLELGKQWSHEEMARFLASPALAPWLGRITHHSVESDPAGAIEKFAKLYRSPVAVVGSHGWGSIAQVLLGSRASDLLTAISHDILVVRDGLNA</sequence>
<dbReference type="InterPro" id="IPR006015">
    <property type="entry name" value="Universal_stress_UspA"/>
</dbReference>
<evidence type="ECO:0000256" key="1">
    <source>
        <dbReference type="ARBA" id="ARBA00008791"/>
    </source>
</evidence>
<dbReference type="PANTHER" id="PTHR46268:SF6">
    <property type="entry name" value="UNIVERSAL STRESS PROTEIN UP12"/>
    <property type="match status" value="1"/>
</dbReference>
<feature type="domain" description="UspA" evidence="2">
    <location>
        <begin position="2"/>
        <end position="128"/>
    </location>
</feature>
<feature type="domain" description="UspA" evidence="2">
    <location>
        <begin position="135"/>
        <end position="269"/>
    </location>
</feature>
<organism evidence="3 4">
    <name type="scientific">Novosphingobium silvae</name>
    <dbReference type="NCBI Taxonomy" id="2692619"/>
    <lineage>
        <taxon>Bacteria</taxon>
        <taxon>Pseudomonadati</taxon>
        <taxon>Pseudomonadota</taxon>
        <taxon>Alphaproteobacteria</taxon>
        <taxon>Sphingomonadales</taxon>
        <taxon>Sphingomonadaceae</taxon>
        <taxon>Novosphingobium</taxon>
    </lineage>
</organism>
<dbReference type="PRINTS" id="PR01438">
    <property type="entry name" value="UNVRSLSTRESS"/>
</dbReference>
<dbReference type="Pfam" id="PF00582">
    <property type="entry name" value="Usp"/>
    <property type="match status" value="2"/>
</dbReference>
<evidence type="ECO:0000259" key="2">
    <source>
        <dbReference type="Pfam" id="PF00582"/>
    </source>
</evidence>
<dbReference type="PANTHER" id="PTHR46268">
    <property type="entry name" value="STRESS RESPONSE PROTEIN NHAX"/>
    <property type="match status" value="1"/>
</dbReference>
<dbReference type="CDD" id="cd00293">
    <property type="entry name" value="USP-like"/>
    <property type="match status" value="2"/>
</dbReference>